<sequence length="247" mass="25950">MLRSKLGLSVSAALLLGTISMTGCGAGHSADSGNMQTKSVRGTDGRIHVNSARDMNRDDDFGSMEMSKELADRVAAMREVRSANVIMVGRSAYVAVMLEDASGKVHTRSTTREKATGRGTAAGVPGMTGTGGSMAGIPGSLTGTGTIGGTGMAAPEDYPGNGNNGLMSRSSMGEDKDILPGEIKNKIAAEVKKGNTYVSNVYVSANPDFVERADYYAREFRAGHPLRGFANEFRIMAERIFPARSGQ</sequence>
<evidence type="ECO:0008006" key="5">
    <source>
        <dbReference type="Google" id="ProtNLM"/>
    </source>
</evidence>
<keyword evidence="4" id="KW-1185">Reference proteome</keyword>
<evidence type="ECO:0000256" key="2">
    <source>
        <dbReference type="SAM" id="SignalP"/>
    </source>
</evidence>
<organism evidence="3 4">
    <name type="scientific">Paenibacillus silagei</name>
    <dbReference type="NCBI Taxonomy" id="1670801"/>
    <lineage>
        <taxon>Bacteria</taxon>
        <taxon>Bacillati</taxon>
        <taxon>Bacillota</taxon>
        <taxon>Bacilli</taxon>
        <taxon>Bacillales</taxon>
        <taxon>Paenibacillaceae</taxon>
        <taxon>Paenibacillus</taxon>
    </lineage>
</organism>
<proteinExistence type="predicted"/>
<protein>
    <recommendedName>
        <fullName evidence="5">YhcN/YlaJ family sporulation lipoprotein</fullName>
    </recommendedName>
</protein>
<keyword evidence="2" id="KW-0732">Signal</keyword>
<feature type="chain" id="PRO_5045599538" description="YhcN/YlaJ family sporulation lipoprotein" evidence="2">
    <location>
        <begin position="26"/>
        <end position="247"/>
    </location>
</feature>
<name>A0ABS4NUS9_9BACL</name>
<evidence type="ECO:0000256" key="1">
    <source>
        <dbReference type="SAM" id="MobiDB-lite"/>
    </source>
</evidence>
<evidence type="ECO:0000313" key="4">
    <source>
        <dbReference type="Proteomes" id="UP000773462"/>
    </source>
</evidence>
<dbReference type="Pfam" id="PF09580">
    <property type="entry name" value="Spore_YhcN_YlaJ"/>
    <property type="match status" value="2"/>
</dbReference>
<accession>A0ABS4NUS9</accession>
<dbReference type="EMBL" id="JAGGLV010000013">
    <property type="protein sequence ID" value="MBP2113820.1"/>
    <property type="molecule type" value="Genomic_DNA"/>
</dbReference>
<reference evidence="3 4" key="1">
    <citation type="submission" date="2021-03" db="EMBL/GenBank/DDBJ databases">
        <title>Genomic Encyclopedia of Type Strains, Phase IV (KMG-IV): sequencing the most valuable type-strain genomes for metagenomic binning, comparative biology and taxonomic classification.</title>
        <authorList>
            <person name="Goeker M."/>
        </authorList>
    </citation>
    <scope>NUCLEOTIDE SEQUENCE [LARGE SCALE GENOMIC DNA]</scope>
    <source>
        <strain evidence="3 4">DSM 101953</strain>
    </source>
</reference>
<comment type="caution">
    <text evidence="3">The sequence shown here is derived from an EMBL/GenBank/DDBJ whole genome shotgun (WGS) entry which is preliminary data.</text>
</comment>
<gene>
    <name evidence="3" type="ORF">J2Z70_003981</name>
</gene>
<feature type="region of interest" description="Disordered" evidence="1">
    <location>
        <begin position="105"/>
        <end position="134"/>
    </location>
</feature>
<evidence type="ECO:0000313" key="3">
    <source>
        <dbReference type="EMBL" id="MBP2113820.1"/>
    </source>
</evidence>
<feature type="signal peptide" evidence="2">
    <location>
        <begin position="1"/>
        <end position="25"/>
    </location>
</feature>
<dbReference type="InterPro" id="IPR019076">
    <property type="entry name" value="Spore_lipoprot_YhcN/YlaJ-like"/>
</dbReference>
<dbReference type="PROSITE" id="PS51257">
    <property type="entry name" value="PROKAR_LIPOPROTEIN"/>
    <property type="match status" value="1"/>
</dbReference>
<dbReference type="Proteomes" id="UP000773462">
    <property type="component" value="Unassembled WGS sequence"/>
</dbReference>